<evidence type="ECO:0000313" key="2">
    <source>
        <dbReference type="EMBL" id="QNN78440.1"/>
    </source>
</evidence>
<evidence type="ECO:0000256" key="1">
    <source>
        <dbReference type="SAM" id="Phobius"/>
    </source>
</evidence>
<protein>
    <submittedName>
        <fullName evidence="2">Uncharacterized protein</fullName>
    </submittedName>
</protein>
<feature type="transmembrane region" description="Helical" evidence="1">
    <location>
        <begin position="87"/>
        <end position="107"/>
    </location>
</feature>
<feature type="transmembrane region" description="Helical" evidence="1">
    <location>
        <begin position="53"/>
        <end position="80"/>
    </location>
</feature>
<dbReference type="Proteomes" id="UP000515838">
    <property type="component" value="Chromosome"/>
</dbReference>
<keyword evidence="1" id="KW-1133">Transmembrane helix</keyword>
<keyword evidence="1" id="KW-0812">Transmembrane</keyword>
<name>A0A7G9TEB5_PSEMX</name>
<dbReference type="RefSeq" id="WP_187573825.1">
    <property type="nucleotide sequence ID" value="NZ_CP060731.1"/>
</dbReference>
<accession>A0A7G9TEB5</accession>
<dbReference type="GeneID" id="81469935"/>
<reference evidence="2 3" key="1">
    <citation type="submission" date="2020-08" db="EMBL/GenBank/DDBJ databases">
        <title>Streptomycin Non-resistant strain, P. mexicana.</title>
        <authorList>
            <person name="Ganesh-Kumar S."/>
            <person name="Zhe T."/>
            <person name="Yu Z."/>
            <person name="Min Y."/>
        </authorList>
    </citation>
    <scope>NUCLEOTIDE SEQUENCE [LARGE SCALE GENOMIC DNA]</scope>
    <source>
        <strain evidence="2 3">GTZY2</strain>
    </source>
</reference>
<proteinExistence type="predicted"/>
<feature type="transmembrane region" description="Helical" evidence="1">
    <location>
        <begin position="119"/>
        <end position="138"/>
    </location>
</feature>
<dbReference type="AlphaFoldDB" id="A0A7G9TEB5"/>
<sequence length="145" mass="15248">MTITRFRALLIASFLSLVAALVIGLLPGGYSPALADAYASEPSPWLLMDDRAPIALLLTLLAVLTLLTVAAAGFIGLFLLTRWGRMLSLCLTLLGLPLYLVLGPILMSPLEAMFTEASTLLWGACLALAYCSPVATRIEAGATGP</sequence>
<dbReference type="EMBL" id="CP060731">
    <property type="protein sequence ID" value="QNN78440.1"/>
    <property type="molecule type" value="Genomic_DNA"/>
</dbReference>
<keyword evidence="1" id="KW-0472">Membrane</keyword>
<gene>
    <name evidence="2" type="ORF">IAE60_03095</name>
</gene>
<organism evidence="2 3">
    <name type="scientific">Pseudoxanthomonas mexicana</name>
    <dbReference type="NCBI Taxonomy" id="128785"/>
    <lineage>
        <taxon>Bacteria</taxon>
        <taxon>Pseudomonadati</taxon>
        <taxon>Pseudomonadota</taxon>
        <taxon>Gammaproteobacteria</taxon>
        <taxon>Lysobacterales</taxon>
        <taxon>Lysobacteraceae</taxon>
        <taxon>Pseudoxanthomonas</taxon>
    </lineage>
</organism>
<evidence type="ECO:0000313" key="3">
    <source>
        <dbReference type="Proteomes" id="UP000515838"/>
    </source>
</evidence>